<sequence>MDHYTYTFVPNDEQLPNSEWHLQQHGFGWSIIERVTNSITLVRYKKFIYTPVTTSGLASLDDIGQMFGLSAKENQSHELYVQQIRSAAHNDAVQAYSTLLLQFT</sequence>
<organism evidence="2 3">
    <name type="scientific">Aphanomyces stellatus</name>
    <dbReference type="NCBI Taxonomy" id="120398"/>
    <lineage>
        <taxon>Eukaryota</taxon>
        <taxon>Sar</taxon>
        <taxon>Stramenopiles</taxon>
        <taxon>Oomycota</taxon>
        <taxon>Saprolegniomycetes</taxon>
        <taxon>Saprolegniales</taxon>
        <taxon>Verrucalvaceae</taxon>
        <taxon>Aphanomyces</taxon>
    </lineage>
</organism>
<proteinExistence type="predicted"/>
<dbReference type="EMBL" id="CAADRA010004310">
    <property type="protein sequence ID" value="VFT84566.1"/>
    <property type="molecule type" value="Genomic_DNA"/>
</dbReference>
<protein>
    <submittedName>
        <fullName evidence="2">Aste57867_7661 protein</fullName>
    </submittedName>
</protein>
<reference evidence="2 3" key="1">
    <citation type="submission" date="2019-03" db="EMBL/GenBank/DDBJ databases">
        <authorList>
            <person name="Gaulin E."/>
            <person name="Dumas B."/>
        </authorList>
    </citation>
    <scope>NUCLEOTIDE SEQUENCE [LARGE SCALE GENOMIC DNA]</scope>
    <source>
        <strain evidence="2">CBS 568.67</strain>
    </source>
</reference>
<dbReference type="AlphaFoldDB" id="A0A485KIL2"/>
<accession>A0A485KIL2</accession>
<dbReference type="Proteomes" id="UP000332933">
    <property type="component" value="Unassembled WGS sequence"/>
</dbReference>
<keyword evidence="3" id="KW-1185">Reference proteome</keyword>
<name>A0A485KIL2_9STRA</name>
<evidence type="ECO:0000313" key="1">
    <source>
        <dbReference type="EMBL" id="KAF0703303.1"/>
    </source>
</evidence>
<reference evidence="1" key="2">
    <citation type="submission" date="2019-06" db="EMBL/GenBank/DDBJ databases">
        <title>Genomics analysis of Aphanomyces spp. identifies a new class of oomycete effector associated with host adaptation.</title>
        <authorList>
            <person name="Gaulin E."/>
        </authorList>
    </citation>
    <scope>NUCLEOTIDE SEQUENCE</scope>
    <source>
        <strain evidence="1">CBS 578.67</strain>
    </source>
</reference>
<gene>
    <name evidence="2" type="primary">Aste57867_7661</name>
    <name evidence="1" type="ORF">As57867_007633</name>
    <name evidence="2" type="ORF">ASTE57867_7661</name>
</gene>
<dbReference type="EMBL" id="VJMH01004297">
    <property type="protein sequence ID" value="KAF0703303.1"/>
    <property type="molecule type" value="Genomic_DNA"/>
</dbReference>
<evidence type="ECO:0000313" key="2">
    <source>
        <dbReference type="EMBL" id="VFT84566.1"/>
    </source>
</evidence>
<evidence type="ECO:0000313" key="3">
    <source>
        <dbReference type="Proteomes" id="UP000332933"/>
    </source>
</evidence>